<reference evidence="1 2" key="1">
    <citation type="submission" date="2018-08" db="EMBL/GenBank/DDBJ databases">
        <title>A genome reference for cultivated species of the human gut microbiota.</title>
        <authorList>
            <person name="Zou Y."/>
            <person name="Xue W."/>
            <person name="Luo G."/>
        </authorList>
    </citation>
    <scope>NUCLEOTIDE SEQUENCE [LARGE SCALE GENOMIC DNA]</scope>
    <source>
        <strain evidence="1 2">OM06-4</strain>
    </source>
</reference>
<organism evidence="1 2">
    <name type="scientific">Thomasclavelia ramosa</name>
    <dbReference type="NCBI Taxonomy" id="1547"/>
    <lineage>
        <taxon>Bacteria</taxon>
        <taxon>Bacillati</taxon>
        <taxon>Bacillota</taxon>
        <taxon>Erysipelotrichia</taxon>
        <taxon>Erysipelotrichales</taxon>
        <taxon>Coprobacillaceae</taxon>
        <taxon>Thomasclavelia</taxon>
    </lineage>
</organism>
<gene>
    <name evidence="1" type="ORF">DXB93_13005</name>
</gene>
<dbReference type="EMBL" id="QUSL01000023">
    <property type="protein sequence ID" value="RGD82913.1"/>
    <property type="molecule type" value="Genomic_DNA"/>
</dbReference>
<sequence length="139" mass="16327">MGVLTVFYEHNGLILFNEYQNLSKINSLIKLRSTSFLDENVEPCTDQNHSFKDPCNGVAIAYCRDRSERKCYINHARNISVFFKNSICFIEEYFYLYDENTCKWLTMSAYSKDMLVSLEEKLKELDLIEEPVYEMGGIK</sequence>
<comment type="caution">
    <text evidence="1">The sequence shown here is derived from an EMBL/GenBank/DDBJ whole genome shotgun (WGS) entry which is preliminary data.</text>
</comment>
<dbReference type="Proteomes" id="UP000261032">
    <property type="component" value="Unassembled WGS sequence"/>
</dbReference>
<protein>
    <submittedName>
        <fullName evidence="1">Uncharacterized protein</fullName>
    </submittedName>
</protein>
<accession>A0A3E3EC32</accession>
<proteinExistence type="predicted"/>
<name>A0A3E3EC32_9FIRM</name>
<evidence type="ECO:0000313" key="1">
    <source>
        <dbReference type="EMBL" id="RGD82913.1"/>
    </source>
</evidence>
<dbReference type="AlphaFoldDB" id="A0A3E3EC32"/>
<evidence type="ECO:0000313" key="2">
    <source>
        <dbReference type="Proteomes" id="UP000261032"/>
    </source>
</evidence>